<dbReference type="PROSITE" id="PS00600">
    <property type="entry name" value="AA_TRANSFER_CLASS_3"/>
    <property type="match status" value="1"/>
</dbReference>
<evidence type="ECO:0000256" key="3">
    <source>
        <dbReference type="ARBA" id="ARBA00022679"/>
    </source>
</evidence>
<dbReference type="FunFam" id="3.40.640.10:FF:000014">
    <property type="entry name" value="Adenosylmethionine-8-amino-7-oxononanoate aminotransferase, probable"/>
    <property type="match status" value="1"/>
</dbReference>
<dbReference type="InterPro" id="IPR005814">
    <property type="entry name" value="Aminotrans_3"/>
</dbReference>
<dbReference type="Proteomes" id="UP000321157">
    <property type="component" value="Unassembled WGS sequence"/>
</dbReference>
<evidence type="ECO:0000256" key="5">
    <source>
        <dbReference type="RuleBase" id="RU003560"/>
    </source>
</evidence>
<evidence type="ECO:0000313" key="6">
    <source>
        <dbReference type="EMBL" id="GEN32777.1"/>
    </source>
</evidence>
<dbReference type="PANTHER" id="PTHR43094">
    <property type="entry name" value="AMINOTRANSFERASE"/>
    <property type="match status" value="1"/>
</dbReference>
<dbReference type="Gene3D" id="3.40.640.10">
    <property type="entry name" value="Type I PLP-dependent aspartate aminotransferase-like (Major domain)"/>
    <property type="match status" value="1"/>
</dbReference>
<reference evidence="6 7" key="1">
    <citation type="submission" date="2019-07" db="EMBL/GenBank/DDBJ databases">
        <title>Whole genome shotgun sequence of Aneurinibacillus danicus NBRC 102444.</title>
        <authorList>
            <person name="Hosoyama A."/>
            <person name="Uohara A."/>
            <person name="Ohji S."/>
            <person name="Ichikawa N."/>
        </authorList>
    </citation>
    <scope>NUCLEOTIDE SEQUENCE [LARGE SCALE GENOMIC DNA]</scope>
    <source>
        <strain evidence="6 7">NBRC 102444</strain>
    </source>
</reference>
<comment type="caution">
    <text evidence="6">The sequence shown here is derived from an EMBL/GenBank/DDBJ whole genome shotgun (WGS) entry which is preliminary data.</text>
</comment>
<keyword evidence="7" id="KW-1185">Reference proteome</keyword>
<dbReference type="OrthoDB" id="9807885at2"/>
<protein>
    <submittedName>
        <fullName evidence="6">Putative aminotransferase YhxA</fullName>
    </submittedName>
</protein>
<sequence length="464" mass="51198">MDKEQNSVPAAGTWNKEELLEKDRERLWHHISPHNPNPVIAVAGEGSWITDIDGNRFLDGMSGLWCVNVGHGREEIAEAAAEQMKTLAFFPLNQSHVPAIRLADKIVEWLGGDYRIFFSNSGSDANEVAFKIARQYHNQNGEPTRHKFISRHRAYHGNSMGALGATGQANRKIKYEPLGTGFQHVPPPYCYRCPFGKAYGECSIDCARIYEDVINWEGAETIAGVILEPVITGGGVIVPPPEYLSKVREICDKYGVLLIVDEVICGFGRSGKRFGHQNYGVEPDIVTMAKGITSAYSPLSATAVRAGLYESFKEQGKDNHFRHVNTFGGNPVSCAVALKNIEIIEEEKLVERAEYLGMQLEHKLNALLECPNVGDIRTFGFMAGIEMVESKQTKQPAAPAKVAQVLAECKKRGLMIGKNSDTVPQYENVLTLSPPFVTTDKELDFIVATLKEAFATLLIKSSTV</sequence>
<dbReference type="SUPFAM" id="SSF53383">
    <property type="entry name" value="PLP-dependent transferases"/>
    <property type="match status" value="1"/>
</dbReference>
<dbReference type="AlphaFoldDB" id="A0A511V1I7"/>
<dbReference type="GO" id="GO:0008483">
    <property type="term" value="F:transaminase activity"/>
    <property type="evidence" value="ECO:0007669"/>
    <property type="project" value="UniProtKB-KW"/>
</dbReference>
<gene>
    <name evidence="6" type="primary">yhxA</name>
    <name evidence="6" type="ORF">ADA01nite_02370</name>
</gene>
<evidence type="ECO:0000313" key="7">
    <source>
        <dbReference type="Proteomes" id="UP000321157"/>
    </source>
</evidence>
<dbReference type="InterPro" id="IPR049704">
    <property type="entry name" value="Aminotrans_3_PPA_site"/>
</dbReference>
<keyword evidence="3 6" id="KW-0808">Transferase</keyword>
<dbReference type="NCBIfam" id="NF005812">
    <property type="entry name" value="PRK07678.1"/>
    <property type="match status" value="1"/>
</dbReference>
<dbReference type="InterPro" id="IPR015424">
    <property type="entry name" value="PyrdxlP-dep_Trfase"/>
</dbReference>
<dbReference type="Gene3D" id="3.90.1150.10">
    <property type="entry name" value="Aspartate Aminotransferase, domain 1"/>
    <property type="match status" value="1"/>
</dbReference>
<dbReference type="InterPro" id="IPR015421">
    <property type="entry name" value="PyrdxlP-dep_Trfase_major"/>
</dbReference>
<dbReference type="RefSeq" id="WP_146808074.1">
    <property type="nucleotide sequence ID" value="NZ_BJXX01000013.1"/>
</dbReference>
<name>A0A511V1I7_9BACL</name>
<dbReference type="InterPro" id="IPR015422">
    <property type="entry name" value="PyrdxlP-dep_Trfase_small"/>
</dbReference>
<keyword evidence="2 6" id="KW-0032">Aminotransferase</keyword>
<organism evidence="6 7">
    <name type="scientific">Aneurinibacillus danicus</name>
    <dbReference type="NCBI Taxonomy" id="267746"/>
    <lineage>
        <taxon>Bacteria</taxon>
        <taxon>Bacillati</taxon>
        <taxon>Bacillota</taxon>
        <taxon>Bacilli</taxon>
        <taxon>Bacillales</taxon>
        <taxon>Paenibacillaceae</taxon>
        <taxon>Aneurinibacillus group</taxon>
        <taxon>Aneurinibacillus</taxon>
    </lineage>
</organism>
<dbReference type="PANTHER" id="PTHR43094:SF1">
    <property type="entry name" value="AMINOTRANSFERASE CLASS-III"/>
    <property type="match status" value="1"/>
</dbReference>
<comment type="similarity">
    <text evidence="1 5">Belongs to the class-III pyridoxal-phosphate-dependent aminotransferase family.</text>
</comment>
<dbReference type="Pfam" id="PF00202">
    <property type="entry name" value="Aminotran_3"/>
    <property type="match status" value="1"/>
</dbReference>
<evidence type="ECO:0000256" key="1">
    <source>
        <dbReference type="ARBA" id="ARBA00008954"/>
    </source>
</evidence>
<dbReference type="EMBL" id="BJXX01000013">
    <property type="protein sequence ID" value="GEN32777.1"/>
    <property type="molecule type" value="Genomic_DNA"/>
</dbReference>
<evidence type="ECO:0000256" key="2">
    <source>
        <dbReference type="ARBA" id="ARBA00022576"/>
    </source>
</evidence>
<proteinExistence type="inferred from homology"/>
<dbReference type="PIRSF" id="PIRSF000521">
    <property type="entry name" value="Transaminase_4ab_Lys_Orn"/>
    <property type="match status" value="1"/>
</dbReference>
<dbReference type="GO" id="GO:0030170">
    <property type="term" value="F:pyridoxal phosphate binding"/>
    <property type="evidence" value="ECO:0007669"/>
    <property type="project" value="InterPro"/>
</dbReference>
<dbReference type="CDD" id="cd00610">
    <property type="entry name" value="OAT_like"/>
    <property type="match status" value="1"/>
</dbReference>
<accession>A0A511V1I7</accession>
<keyword evidence="4 5" id="KW-0663">Pyridoxal phosphate</keyword>
<evidence type="ECO:0000256" key="4">
    <source>
        <dbReference type="ARBA" id="ARBA00022898"/>
    </source>
</evidence>